<dbReference type="AlphaFoldDB" id="A0A542YHE1"/>
<gene>
    <name evidence="1" type="ORF">FB562_0452</name>
</gene>
<comment type="caution">
    <text evidence="1">The sequence shown here is derived from an EMBL/GenBank/DDBJ whole genome shotgun (WGS) entry which is preliminary data.</text>
</comment>
<proteinExistence type="predicted"/>
<dbReference type="EMBL" id="VFOM01000001">
    <property type="protein sequence ID" value="TQL47394.1"/>
    <property type="molecule type" value="Genomic_DNA"/>
</dbReference>
<evidence type="ECO:0000313" key="2">
    <source>
        <dbReference type="Proteomes" id="UP000317998"/>
    </source>
</evidence>
<keyword evidence="2" id="KW-1185">Reference proteome</keyword>
<accession>A0A542YHE1</accession>
<organism evidence="1 2">
    <name type="scientific">Homoserinimonas aerilata</name>
    <dbReference type="NCBI Taxonomy" id="1162970"/>
    <lineage>
        <taxon>Bacteria</taxon>
        <taxon>Bacillati</taxon>
        <taxon>Actinomycetota</taxon>
        <taxon>Actinomycetes</taxon>
        <taxon>Micrococcales</taxon>
        <taxon>Microbacteriaceae</taxon>
        <taxon>Homoserinimonas</taxon>
    </lineage>
</organism>
<dbReference type="OrthoDB" id="5189518at2"/>
<protein>
    <submittedName>
        <fullName evidence="1">Uncharacterized protein</fullName>
    </submittedName>
</protein>
<name>A0A542YHE1_9MICO</name>
<sequence>MTTRKLSHSPRPIASEGDNPNLIVDISLIIPVAAILDGRHIRRLPKEVVAPLMRYSPRIPASDWAAIRVFVLDAVGAASEGTTLDTNRALKIAAHFVQWAVNLQGLPQEPGAVFNRRVIDNYCESLTLEEGSRASYRSVLVALADRVAPADNPEPMQPIRRRTIKDPYTAEEANGFRSWANGQRTVERTRKAKLLLAGAAGAGLWPGELGELFPEDVTASESGVTVAIRGRCPREVAVRAEWEEMFLEAVSGCEPGKPMWGPERTTREPKNLVSDFTSRSDGTAPKASRLRGTWLVQLLDERVHISVVFKASGFKQFNNLHNYLPYLTLPSVQDARSQLRGGERS</sequence>
<evidence type="ECO:0000313" key="1">
    <source>
        <dbReference type="EMBL" id="TQL47394.1"/>
    </source>
</evidence>
<reference evidence="1 2" key="1">
    <citation type="submission" date="2019-06" db="EMBL/GenBank/DDBJ databases">
        <title>Sequencing the genomes of 1000 actinobacteria strains.</title>
        <authorList>
            <person name="Klenk H.-P."/>
        </authorList>
    </citation>
    <scope>NUCLEOTIDE SEQUENCE [LARGE SCALE GENOMIC DNA]</scope>
    <source>
        <strain evidence="1 2">DSM 26477</strain>
    </source>
</reference>
<dbReference type="Proteomes" id="UP000317998">
    <property type="component" value="Unassembled WGS sequence"/>
</dbReference>
<dbReference type="RefSeq" id="WP_141879651.1">
    <property type="nucleotide sequence ID" value="NZ_VFOM01000001.1"/>
</dbReference>